<accession>A0A6J4NBC3</accession>
<name>A0A6J4NBC3_9BACT</name>
<protein>
    <submittedName>
        <fullName evidence="1">Uncharacterized protein</fullName>
    </submittedName>
</protein>
<proteinExistence type="predicted"/>
<gene>
    <name evidence="1" type="ORF">AVDCRST_MAG74-553</name>
</gene>
<organism evidence="1">
    <name type="scientific">uncultured Pyrinomonadaceae bacterium</name>
    <dbReference type="NCBI Taxonomy" id="2283094"/>
    <lineage>
        <taxon>Bacteria</taxon>
        <taxon>Pseudomonadati</taxon>
        <taxon>Acidobacteriota</taxon>
        <taxon>Blastocatellia</taxon>
        <taxon>Blastocatellales</taxon>
        <taxon>Pyrinomonadaceae</taxon>
        <taxon>environmental samples</taxon>
    </lineage>
</organism>
<dbReference type="AlphaFoldDB" id="A0A6J4NBC3"/>
<sequence length="45" mass="5395">MQSTISFWLFQKRACLIKCFANRVSQLRIYASLIYYETTKFVRAV</sequence>
<evidence type="ECO:0000313" key="1">
    <source>
        <dbReference type="EMBL" id="CAA9383733.1"/>
    </source>
</evidence>
<reference evidence="1" key="1">
    <citation type="submission" date="2020-02" db="EMBL/GenBank/DDBJ databases">
        <authorList>
            <person name="Meier V. D."/>
        </authorList>
    </citation>
    <scope>NUCLEOTIDE SEQUENCE</scope>
    <source>
        <strain evidence="1">AVDCRST_MAG74</strain>
    </source>
</reference>
<dbReference type="EMBL" id="CADCUR010000042">
    <property type="protein sequence ID" value="CAA9383733.1"/>
    <property type="molecule type" value="Genomic_DNA"/>
</dbReference>